<reference evidence="2" key="1">
    <citation type="journal article" date="2019" name="Int. J. Syst. Evol. Microbiol.">
        <title>The Global Catalogue of Microorganisms (GCM) 10K type strain sequencing project: providing services to taxonomists for standard genome sequencing and annotation.</title>
        <authorList>
            <consortium name="The Broad Institute Genomics Platform"/>
            <consortium name="The Broad Institute Genome Sequencing Center for Infectious Disease"/>
            <person name="Wu L."/>
            <person name="Ma J."/>
        </authorList>
    </citation>
    <scope>NUCLEOTIDE SEQUENCE [LARGE SCALE GENOMIC DNA]</scope>
    <source>
        <strain evidence="2">JCM 17986</strain>
    </source>
</reference>
<evidence type="ECO:0000313" key="1">
    <source>
        <dbReference type="EMBL" id="GAA4994867.1"/>
    </source>
</evidence>
<protein>
    <submittedName>
        <fullName evidence="1">Uncharacterized protein</fullName>
    </submittedName>
</protein>
<name>A0ABP9IDU5_9ACTN</name>
<gene>
    <name evidence="1" type="ORF">GCM10023205_79770</name>
</gene>
<accession>A0ABP9IDU5</accession>
<comment type="caution">
    <text evidence="1">The sequence shown here is derived from an EMBL/GenBank/DDBJ whole genome shotgun (WGS) entry which is preliminary data.</text>
</comment>
<sequence length="80" mass="8293">MSSRADGPTSELSGRDVTQLPVYLALAYFKVAVIAEGVHSRHAQGITVGSGFDRAGASVPKLVDAGLTALRSRRIPSQGA</sequence>
<dbReference type="Gene3D" id="3.90.1200.10">
    <property type="match status" value="1"/>
</dbReference>
<evidence type="ECO:0000313" key="2">
    <source>
        <dbReference type="Proteomes" id="UP001500466"/>
    </source>
</evidence>
<organism evidence="1 2">
    <name type="scientific">Yinghuangia aomiensis</name>
    <dbReference type="NCBI Taxonomy" id="676205"/>
    <lineage>
        <taxon>Bacteria</taxon>
        <taxon>Bacillati</taxon>
        <taxon>Actinomycetota</taxon>
        <taxon>Actinomycetes</taxon>
        <taxon>Kitasatosporales</taxon>
        <taxon>Streptomycetaceae</taxon>
        <taxon>Yinghuangia</taxon>
    </lineage>
</organism>
<proteinExistence type="predicted"/>
<keyword evidence="2" id="KW-1185">Reference proteome</keyword>
<dbReference type="Proteomes" id="UP001500466">
    <property type="component" value="Unassembled WGS sequence"/>
</dbReference>
<dbReference type="EMBL" id="BAABHS010000054">
    <property type="protein sequence ID" value="GAA4994867.1"/>
    <property type="molecule type" value="Genomic_DNA"/>
</dbReference>